<dbReference type="GeneID" id="20198586"/>
<dbReference type="InParanoid" id="T1EPT6"/>
<dbReference type="HOGENOM" id="CLU_1403875_0_0_1"/>
<reference evidence="3" key="1">
    <citation type="submission" date="2012-12" db="EMBL/GenBank/DDBJ databases">
        <authorList>
            <person name="Hellsten U."/>
            <person name="Grimwood J."/>
            <person name="Chapman J.A."/>
            <person name="Shapiro H."/>
            <person name="Aerts A."/>
            <person name="Otillar R.P."/>
            <person name="Terry A.Y."/>
            <person name="Boore J.L."/>
            <person name="Simakov O."/>
            <person name="Marletaz F."/>
            <person name="Cho S.-J."/>
            <person name="Edsinger-Gonzales E."/>
            <person name="Havlak P."/>
            <person name="Kuo D.-H."/>
            <person name="Larsson T."/>
            <person name="Lv J."/>
            <person name="Arendt D."/>
            <person name="Savage R."/>
            <person name="Osoegawa K."/>
            <person name="de Jong P."/>
            <person name="Lindberg D.R."/>
            <person name="Seaver E.C."/>
            <person name="Weisblat D.A."/>
            <person name="Putnam N.H."/>
            <person name="Grigoriev I.V."/>
            <person name="Rokhsar D.S."/>
        </authorList>
    </citation>
    <scope>NUCLEOTIDE SEQUENCE</scope>
</reference>
<proteinExistence type="predicted"/>
<reference evidence="2" key="3">
    <citation type="submission" date="2015-06" db="UniProtKB">
        <authorList>
            <consortium name="EnsemblMetazoa"/>
        </authorList>
    </citation>
    <scope>IDENTIFICATION</scope>
</reference>
<name>T1EPT6_HELRO</name>
<evidence type="ECO:0000313" key="1">
    <source>
        <dbReference type="EMBL" id="ESO06007.1"/>
    </source>
</evidence>
<dbReference type="EMBL" id="AMQM01000509">
    <property type="status" value="NOT_ANNOTATED_CDS"/>
    <property type="molecule type" value="Genomic_DNA"/>
</dbReference>
<dbReference type="KEGG" id="hro:HELRODRAFT_160113"/>
<reference evidence="1 3" key="2">
    <citation type="journal article" date="2013" name="Nature">
        <title>Insights into bilaterian evolution from three spiralian genomes.</title>
        <authorList>
            <person name="Simakov O."/>
            <person name="Marletaz F."/>
            <person name="Cho S.J."/>
            <person name="Edsinger-Gonzales E."/>
            <person name="Havlak P."/>
            <person name="Hellsten U."/>
            <person name="Kuo D.H."/>
            <person name="Larsson T."/>
            <person name="Lv J."/>
            <person name="Arendt D."/>
            <person name="Savage R."/>
            <person name="Osoegawa K."/>
            <person name="de Jong P."/>
            <person name="Grimwood J."/>
            <person name="Chapman J.A."/>
            <person name="Shapiro H."/>
            <person name="Aerts A."/>
            <person name="Otillar R.P."/>
            <person name="Terry A.Y."/>
            <person name="Boore J.L."/>
            <person name="Grigoriev I.V."/>
            <person name="Lindberg D.R."/>
            <person name="Seaver E.C."/>
            <person name="Weisblat D.A."/>
            <person name="Putnam N.H."/>
            <person name="Rokhsar D.S."/>
        </authorList>
    </citation>
    <scope>NUCLEOTIDE SEQUENCE</scope>
</reference>
<evidence type="ECO:0000313" key="2">
    <source>
        <dbReference type="EnsemblMetazoa" id="HelroP160113"/>
    </source>
</evidence>
<dbReference type="EMBL" id="KB096324">
    <property type="protein sequence ID" value="ESO06007.1"/>
    <property type="molecule type" value="Genomic_DNA"/>
</dbReference>
<organism evidence="2 3">
    <name type="scientific">Helobdella robusta</name>
    <name type="common">Californian leech</name>
    <dbReference type="NCBI Taxonomy" id="6412"/>
    <lineage>
        <taxon>Eukaryota</taxon>
        <taxon>Metazoa</taxon>
        <taxon>Spiralia</taxon>
        <taxon>Lophotrochozoa</taxon>
        <taxon>Annelida</taxon>
        <taxon>Clitellata</taxon>
        <taxon>Hirudinea</taxon>
        <taxon>Rhynchobdellida</taxon>
        <taxon>Glossiphoniidae</taxon>
        <taxon>Helobdella</taxon>
    </lineage>
</organism>
<evidence type="ECO:0000313" key="3">
    <source>
        <dbReference type="Proteomes" id="UP000015101"/>
    </source>
</evidence>
<dbReference type="EnsemblMetazoa" id="HelroT160113">
    <property type="protein sequence ID" value="HelroP160113"/>
    <property type="gene ID" value="HelroG160113"/>
</dbReference>
<dbReference type="RefSeq" id="XP_009015375.1">
    <property type="nucleotide sequence ID" value="XM_009017127.1"/>
</dbReference>
<dbReference type="AlphaFoldDB" id="T1EPT6"/>
<dbReference type="CTD" id="20198586"/>
<keyword evidence="3" id="KW-1185">Reference proteome</keyword>
<sequence>MGNVEEQLDRCQTIKTTLKKIWKKIETFLQFGERFPAAGTSSHNKNCPEKTGTSDQLIVKCYSDGQLCLSIRSVNLRKIEILTIVQVTTTGVRSGFLINRYTNWRKVLRKQNLDSKKAKTFLINRLRDSLKNKAESKEMSAKMNKKLEILVKIELQAVEQKMAAEMNRKHDRQATEIKYKIYQTKFKAKAFSYG</sequence>
<protein>
    <submittedName>
        <fullName evidence="1 2">Uncharacterized protein</fullName>
    </submittedName>
</protein>
<dbReference type="Proteomes" id="UP000015101">
    <property type="component" value="Unassembled WGS sequence"/>
</dbReference>
<accession>T1EPT6</accession>
<gene>
    <name evidence="2" type="primary">20198586</name>
    <name evidence="1" type="ORF">HELRODRAFT_160113</name>
</gene>